<accession>A0A8J2JQR2</accession>
<dbReference type="EMBL" id="CAJVCH010109626">
    <property type="protein sequence ID" value="CAG7724421.1"/>
    <property type="molecule type" value="Genomic_DNA"/>
</dbReference>
<dbReference type="AlphaFoldDB" id="A0A8J2JQR2"/>
<protein>
    <submittedName>
        <fullName evidence="1">Uncharacterized protein</fullName>
    </submittedName>
</protein>
<reference evidence="1" key="1">
    <citation type="submission" date="2021-06" db="EMBL/GenBank/DDBJ databases">
        <authorList>
            <person name="Hodson N. C."/>
            <person name="Mongue J. A."/>
            <person name="Jaron S. K."/>
        </authorList>
    </citation>
    <scope>NUCLEOTIDE SEQUENCE</scope>
</reference>
<evidence type="ECO:0000313" key="2">
    <source>
        <dbReference type="Proteomes" id="UP000708208"/>
    </source>
</evidence>
<evidence type="ECO:0000313" key="1">
    <source>
        <dbReference type="EMBL" id="CAG7724421.1"/>
    </source>
</evidence>
<comment type="caution">
    <text evidence="1">The sequence shown here is derived from an EMBL/GenBank/DDBJ whole genome shotgun (WGS) entry which is preliminary data.</text>
</comment>
<name>A0A8J2JQR2_9HEXA</name>
<keyword evidence="2" id="KW-1185">Reference proteome</keyword>
<feature type="non-terminal residue" evidence="1">
    <location>
        <position position="1"/>
    </location>
</feature>
<sequence length="17" mass="2056">MRLDQPNYDTGNLYEKV</sequence>
<dbReference type="Proteomes" id="UP000708208">
    <property type="component" value="Unassembled WGS sequence"/>
</dbReference>
<organism evidence="1 2">
    <name type="scientific">Allacma fusca</name>
    <dbReference type="NCBI Taxonomy" id="39272"/>
    <lineage>
        <taxon>Eukaryota</taxon>
        <taxon>Metazoa</taxon>
        <taxon>Ecdysozoa</taxon>
        <taxon>Arthropoda</taxon>
        <taxon>Hexapoda</taxon>
        <taxon>Collembola</taxon>
        <taxon>Symphypleona</taxon>
        <taxon>Sminthuridae</taxon>
        <taxon>Allacma</taxon>
    </lineage>
</organism>
<proteinExistence type="predicted"/>
<gene>
    <name evidence="1" type="ORF">AFUS01_LOCUS13448</name>
</gene>